<dbReference type="EMBL" id="CP006644">
    <property type="protein sequence ID" value="AHE57050.1"/>
    <property type="molecule type" value="Genomic_DNA"/>
</dbReference>
<organism evidence="1 2">
    <name type="scientific">Sphingomonas sanxanigenens DSM 19645 = NX02</name>
    <dbReference type="NCBI Taxonomy" id="1123269"/>
    <lineage>
        <taxon>Bacteria</taxon>
        <taxon>Pseudomonadati</taxon>
        <taxon>Pseudomonadota</taxon>
        <taxon>Alphaproteobacteria</taxon>
        <taxon>Sphingomonadales</taxon>
        <taxon>Sphingomonadaceae</taxon>
        <taxon>Sphingomonas</taxon>
    </lineage>
</organism>
<dbReference type="HOGENOM" id="CLU_1703127_0_0_5"/>
<keyword evidence="2" id="KW-1185">Reference proteome</keyword>
<sequence>MSAFAAPPVRFLVAVMALWTGARATALMWEEGVVDPARRGATEFVALDPPKVPAIVAAPEPAVQLAMAEPAARPAIVPAVLMAAAPPTEAPADPAPAEQGSVDPEALLLIASYGGPPQLPLPEPAPAADPQPAFAAPAPVVLALNTIAPVLSEA</sequence>
<proteinExistence type="predicted"/>
<dbReference type="KEGG" id="ssan:NX02_27320"/>
<accession>W0AMY3</accession>
<dbReference type="PATRIC" id="fig|1123269.5.peg.5362"/>
<dbReference type="AlphaFoldDB" id="W0AMY3"/>
<gene>
    <name evidence="1" type="ORF">NX02_27320</name>
</gene>
<evidence type="ECO:0000313" key="1">
    <source>
        <dbReference type="EMBL" id="AHE57050.1"/>
    </source>
</evidence>
<evidence type="ECO:0000313" key="2">
    <source>
        <dbReference type="Proteomes" id="UP000018851"/>
    </source>
</evidence>
<name>W0AMY3_9SPHN</name>
<dbReference type="Proteomes" id="UP000018851">
    <property type="component" value="Chromosome"/>
</dbReference>
<dbReference type="RefSeq" id="WP_025295148.1">
    <property type="nucleotide sequence ID" value="NZ_CP006644.1"/>
</dbReference>
<dbReference type="STRING" id="1123269.NX02_27320"/>
<protein>
    <submittedName>
        <fullName evidence="1">Uncharacterized protein</fullName>
    </submittedName>
</protein>
<reference evidence="1 2" key="1">
    <citation type="submission" date="2013-07" db="EMBL/GenBank/DDBJ databases">
        <title>Completed genome of Sphingomonas sanxanigenens NX02.</title>
        <authorList>
            <person name="Ma T."/>
            <person name="Huang H."/>
            <person name="Wu M."/>
            <person name="Li X."/>
            <person name="Li G."/>
        </authorList>
    </citation>
    <scope>NUCLEOTIDE SEQUENCE [LARGE SCALE GENOMIC DNA]</scope>
    <source>
        <strain evidence="1 2">NX02</strain>
    </source>
</reference>